<keyword evidence="1" id="KW-1133">Transmembrane helix</keyword>
<sequence>MKERIVNMDINSAYVELKRILLASGYTIKSEDYPKTISAERDTMKIMFYLYPQDSRTRIVATPLIYNPIYPGLALVVLNIFIIAMYFFMKNFRETYIGLFGITETYDPFKDILPLVLDVVYMFIALSVALISYEIYTYIKRDSLAEEVLKILP</sequence>
<gene>
    <name evidence="2" type="ORF">KN1_16640</name>
</gene>
<dbReference type="Proteomes" id="UP000825123">
    <property type="component" value="Chromosome"/>
</dbReference>
<proteinExistence type="predicted"/>
<evidence type="ECO:0000256" key="1">
    <source>
        <dbReference type="SAM" id="Phobius"/>
    </source>
</evidence>
<evidence type="ECO:0000313" key="3">
    <source>
        <dbReference type="Proteomes" id="UP000825123"/>
    </source>
</evidence>
<feature type="transmembrane region" description="Helical" evidence="1">
    <location>
        <begin position="64"/>
        <end position="89"/>
    </location>
</feature>
<dbReference type="EMBL" id="AP024597">
    <property type="protein sequence ID" value="BCU70367.1"/>
    <property type="molecule type" value="Genomic_DNA"/>
</dbReference>
<keyword evidence="1" id="KW-0812">Transmembrane</keyword>
<name>A0A8D5ZJN5_9CREN</name>
<reference evidence="2 3" key="1">
    <citation type="submission" date="2021-04" db="EMBL/GenBank/DDBJ databases">
        <title>Complete genome sequence of Stygiolobus sp. KN-1.</title>
        <authorList>
            <person name="Nakamura K."/>
            <person name="Sakai H."/>
            <person name="Kurosawa N."/>
        </authorList>
    </citation>
    <scope>NUCLEOTIDE SEQUENCE [LARGE SCALE GENOMIC DNA]</scope>
    <source>
        <strain evidence="2 3">KN-1</strain>
    </source>
</reference>
<dbReference type="KEGG" id="csty:KN1_16640"/>
<dbReference type="RefSeq" id="WP_221286943.1">
    <property type="nucleotide sequence ID" value="NZ_AP024597.1"/>
</dbReference>
<dbReference type="AlphaFoldDB" id="A0A8D5ZJN5"/>
<organism evidence="2 3">
    <name type="scientific">Stygiolobus caldivivus</name>
    <dbReference type="NCBI Taxonomy" id="2824673"/>
    <lineage>
        <taxon>Archaea</taxon>
        <taxon>Thermoproteota</taxon>
        <taxon>Thermoprotei</taxon>
        <taxon>Sulfolobales</taxon>
        <taxon>Sulfolobaceae</taxon>
        <taxon>Stygiolobus</taxon>
    </lineage>
</organism>
<dbReference type="GeneID" id="66163382"/>
<keyword evidence="1" id="KW-0472">Membrane</keyword>
<feature type="transmembrane region" description="Helical" evidence="1">
    <location>
        <begin position="112"/>
        <end position="133"/>
    </location>
</feature>
<evidence type="ECO:0000313" key="2">
    <source>
        <dbReference type="EMBL" id="BCU70367.1"/>
    </source>
</evidence>
<keyword evidence="3" id="KW-1185">Reference proteome</keyword>
<accession>A0A8D5ZJN5</accession>
<protein>
    <submittedName>
        <fullName evidence="2">Uncharacterized protein</fullName>
    </submittedName>
</protein>